<evidence type="ECO:0000313" key="4">
    <source>
        <dbReference type="RefSeq" id="XP_009799690.1"/>
    </source>
</evidence>
<proteinExistence type="predicted"/>
<dbReference type="eggNOG" id="ENOG502QWJJ">
    <property type="taxonomic scope" value="Eukaryota"/>
</dbReference>
<dbReference type="Pfam" id="PF02992">
    <property type="entry name" value="Transposase_21"/>
    <property type="match status" value="1"/>
</dbReference>
<reference evidence="4" key="2">
    <citation type="submission" date="2025-08" db="UniProtKB">
        <authorList>
            <consortium name="RefSeq"/>
        </authorList>
    </citation>
    <scope>IDENTIFICATION</scope>
    <source>
        <tissue evidence="4">Leaf</tissue>
    </source>
</reference>
<reference evidence="3" key="1">
    <citation type="journal article" date="2013" name="Genome Biol.">
        <title>Reference genomes and transcriptomes of Nicotiana sylvestris and Nicotiana tomentosiformis.</title>
        <authorList>
            <person name="Sierro N."/>
            <person name="Battey J.N."/>
            <person name="Ouadi S."/>
            <person name="Bovet L."/>
            <person name="Goepfert S."/>
            <person name="Bakaher N."/>
            <person name="Peitsch M.C."/>
            <person name="Ivanov N.V."/>
        </authorList>
    </citation>
    <scope>NUCLEOTIDE SEQUENCE [LARGE SCALE GENOMIC DNA]</scope>
</reference>
<name>A0A1U7YLI2_NICSY</name>
<organism evidence="3 4">
    <name type="scientific">Nicotiana sylvestris</name>
    <name type="common">Wood tobacco</name>
    <name type="synonym">South American tobacco</name>
    <dbReference type="NCBI Taxonomy" id="4096"/>
    <lineage>
        <taxon>Eukaryota</taxon>
        <taxon>Viridiplantae</taxon>
        <taxon>Streptophyta</taxon>
        <taxon>Embryophyta</taxon>
        <taxon>Tracheophyta</taxon>
        <taxon>Spermatophyta</taxon>
        <taxon>Magnoliopsida</taxon>
        <taxon>eudicotyledons</taxon>
        <taxon>Gunneridae</taxon>
        <taxon>Pentapetalae</taxon>
        <taxon>asterids</taxon>
        <taxon>lamiids</taxon>
        <taxon>Solanales</taxon>
        <taxon>Solanaceae</taxon>
        <taxon>Nicotianoideae</taxon>
        <taxon>Nicotianeae</taxon>
        <taxon>Nicotiana</taxon>
    </lineage>
</organism>
<keyword evidence="3" id="KW-1185">Reference proteome</keyword>
<evidence type="ECO:0000313" key="3">
    <source>
        <dbReference type="Proteomes" id="UP000189701"/>
    </source>
</evidence>
<dbReference type="AlphaFoldDB" id="A0A1U7YLI2"/>
<dbReference type="InterPro" id="IPR004242">
    <property type="entry name" value="Transposase_21"/>
</dbReference>
<feature type="region of interest" description="Disordered" evidence="1">
    <location>
        <begin position="395"/>
        <end position="415"/>
    </location>
</feature>
<dbReference type="PANTHER" id="PTHR48258:SF11">
    <property type="entry name" value="TDCA1-ORF2 PROTEIN"/>
    <property type="match status" value="1"/>
</dbReference>
<protein>
    <submittedName>
        <fullName evidence="4">Uncharacterized protein LOC104245728</fullName>
    </submittedName>
</protein>
<dbReference type="RefSeq" id="XP_009799690.1">
    <property type="nucleotide sequence ID" value="XM_009801388.1"/>
</dbReference>
<evidence type="ECO:0000259" key="2">
    <source>
        <dbReference type="Pfam" id="PF13960"/>
    </source>
</evidence>
<dbReference type="Pfam" id="PF13960">
    <property type="entry name" value="DUF4218"/>
    <property type="match status" value="1"/>
</dbReference>
<dbReference type="PANTHER" id="PTHR48258">
    <property type="entry name" value="DUF4218 DOMAIN-CONTAINING PROTEIN-RELATED"/>
    <property type="match status" value="1"/>
</dbReference>
<evidence type="ECO:0000256" key="1">
    <source>
        <dbReference type="SAM" id="MobiDB-lite"/>
    </source>
</evidence>
<dbReference type="STRING" id="4096.A0A1U7YLI2"/>
<gene>
    <name evidence="4" type="primary">LOC104245728</name>
</gene>
<accession>A0A1U7YLI2</accession>
<dbReference type="InterPro" id="IPR025452">
    <property type="entry name" value="DUF4218"/>
</dbReference>
<sequence>MRHPADSIAWKTFDELHQSFVVESRNVRLGLATDGFQPFGNFKTPYSIWPVVLIPYNLPPWLCMKKENFILSMLIPGPESLGDAIDVYLQSLIEELKELWKTGVESFDASARKNIMLHVALLWTINDFSAYANLSGWSTKGLKSHDCHITTILAPLAIRGMLCKSVSEPLIELSLFFNILGAKYLSMEELEQIDGQIPKTECKLEKRYIYFMKSLVGNRACPEGSIAEGYLATECLTLCSRALRGGKQYRFDSYEFEQAHIYILKNCDEVQPFLEEFSQNPAINSQETLDRQFISWLKEKVEMNPSKSQKFKMESTSKTVKHSFVALGALARGRGQNFRTLGSVRVNAEQRLPIGKSKNCNAQASYLNELAQNRSLAPPGFDPLEDDVSLPQEVEVMQDTQRNEISPCESEKAKK</sequence>
<dbReference type="Proteomes" id="UP000189701">
    <property type="component" value="Unplaced"/>
</dbReference>
<feature type="domain" description="DUF4218" evidence="2">
    <location>
        <begin position="207"/>
        <end position="245"/>
    </location>
</feature>